<accession>A0A8H6YAR2</accession>
<keyword evidence="2" id="KW-1185">Reference proteome</keyword>
<dbReference type="InterPro" id="IPR014726">
    <property type="entry name" value="Ribosomal_uL2_dom3"/>
</dbReference>
<sequence>MMHTGAFVYGGKKVTLAVDNVIPVGQCPEGSARATIGIIAGGGRIDKPLIKARPCVLQVQGKTLRLAPYSWCGYEPRRPPSRRKKPPAHRKASIIARSAVPGQKIGLIAARRTGPLRGTVKVKEV</sequence>
<gene>
    <name evidence="1" type="ORF">MSAN_01406700</name>
</gene>
<dbReference type="AlphaFoldDB" id="A0A8H6YAR2"/>
<reference evidence="1" key="1">
    <citation type="submission" date="2020-05" db="EMBL/GenBank/DDBJ databases">
        <title>Mycena genomes resolve the evolution of fungal bioluminescence.</title>
        <authorList>
            <person name="Tsai I.J."/>
        </authorList>
    </citation>
    <scope>NUCLEOTIDE SEQUENCE</scope>
    <source>
        <strain evidence="1">160909Yilan</strain>
    </source>
</reference>
<comment type="caution">
    <text evidence="1">The sequence shown here is derived from an EMBL/GenBank/DDBJ whole genome shotgun (WGS) entry which is preliminary data.</text>
</comment>
<protein>
    <submittedName>
        <fullName evidence="1">60S ribosomal protein L2/L8</fullName>
    </submittedName>
</protein>
<dbReference type="GO" id="GO:0005840">
    <property type="term" value="C:ribosome"/>
    <property type="evidence" value="ECO:0007669"/>
    <property type="project" value="UniProtKB-KW"/>
</dbReference>
<evidence type="ECO:0000313" key="2">
    <source>
        <dbReference type="Proteomes" id="UP000623467"/>
    </source>
</evidence>
<proteinExistence type="predicted"/>
<evidence type="ECO:0000313" key="1">
    <source>
        <dbReference type="EMBL" id="KAF7354919.1"/>
    </source>
</evidence>
<dbReference type="Proteomes" id="UP000623467">
    <property type="component" value="Unassembled WGS sequence"/>
</dbReference>
<keyword evidence="1" id="KW-0689">Ribosomal protein</keyword>
<keyword evidence="1" id="KW-0687">Ribonucleoprotein</keyword>
<organism evidence="1 2">
    <name type="scientific">Mycena sanguinolenta</name>
    <dbReference type="NCBI Taxonomy" id="230812"/>
    <lineage>
        <taxon>Eukaryota</taxon>
        <taxon>Fungi</taxon>
        <taxon>Dikarya</taxon>
        <taxon>Basidiomycota</taxon>
        <taxon>Agaricomycotina</taxon>
        <taxon>Agaricomycetes</taxon>
        <taxon>Agaricomycetidae</taxon>
        <taxon>Agaricales</taxon>
        <taxon>Marasmiineae</taxon>
        <taxon>Mycenaceae</taxon>
        <taxon>Mycena</taxon>
    </lineage>
</organism>
<dbReference type="OrthoDB" id="10267824at2759"/>
<dbReference type="EMBL" id="JACAZH010000011">
    <property type="protein sequence ID" value="KAF7354919.1"/>
    <property type="molecule type" value="Genomic_DNA"/>
</dbReference>
<name>A0A8H6YAR2_9AGAR</name>
<dbReference type="Gene3D" id="4.10.950.10">
    <property type="entry name" value="Ribosomal protein L2, domain 3"/>
    <property type="match status" value="1"/>
</dbReference>